<proteinExistence type="predicted"/>
<protein>
    <recommendedName>
        <fullName evidence="1">Spore protein YkvP/CgeB glycosyl transferase-like domain-containing protein</fullName>
    </recommendedName>
</protein>
<dbReference type="Gene3D" id="3.40.50.2000">
    <property type="entry name" value="Glycogen Phosphorylase B"/>
    <property type="match status" value="1"/>
</dbReference>
<keyword evidence="3" id="KW-1185">Reference proteome</keyword>
<dbReference type="AlphaFoldDB" id="A0A0B8Z609"/>
<gene>
    <name evidence="2" type="ORF">NJ75_04577</name>
</gene>
<dbReference type="Pfam" id="PF13524">
    <property type="entry name" value="Glyco_trans_1_2"/>
    <property type="match status" value="1"/>
</dbReference>
<dbReference type="PATRIC" id="fig|48936.3.peg.4612"/>
<sequence>MTVRKPRLFYIGMVCTEAYVAAIGEDAYVAAAAAKMTAISSALRKVGKRSVLVSLPFVGKGSLRQRGRALRGDGFPSYFLPVWRFALIRKICGTFALARFAVCVIKQGDTVLFYNHALEYLLALIILKYRGISVFQDIEDVPTGKEAGVRWLIEVLCYRVMCNLTSPHKITVSNQIGRCLEIGEFLAVHGVATPSVSTHVDPRWARLSSGGALRVHFGGSILPSTGLDLFCDTVMNLECHSRRLARDVIFIVTGKGDLDRVRGLSASLRSGRLQIQVHEGVERAGYYELFHSCHASLSLKCPEGELAGTTFPSKVIEIASAGLALIATSVSDVGDIFKEDEAWIMQSANADVLSSIIMEMAADPIEILRRASAGQLSIQRRFGPSVVGASLASFLDLRQSLA</sequence>
<feature type="domain" description="Spore protein YkvP/CgeB glycosyl transferase-like" evidence="1">
    <location>
        <begin position="274"/>
        <end position="381"/>
    </location>
</feature>
<evidence type="ECO:0000313" key="2">
    <source>
        <dbReference type="EMBL" id="KHS41669.1"/>
    </source>
</evidence>
<dbReference type="STRING" id="48936.NJ75_04577"/>
<name>A0A0B8Z609_9SPHN</name>
<organism evidence="2 3">
    <name type="scientific">Novosphingobium subterraneum</name>
    <dbReference type="NCBI Taxonomy" id="48936"/>
    <lineage>
        <taxon>Bacteria</taxon>
        <taxon>Pseudomonadati</taxon>
        <taxon>Pseudomonadota</taxon>
        <taxon>Alphaproteobacteria</taxon>
        <taxon>Sphingomonadales</taxon>
        <taxon>Sphingomonadaceae</taxon>
        <taxon>Novosphingobium</taxon>
    </lineage>
</organism>
<dbReference type="InterPro" id="IPR055259">
    <property type="entry name" value="YkvP/CgeB_Glyco_trans-like"/>
</dbReference>
<reference evidence="2 3" key="1">
    <citation type="submission" date="2014-10" db="EMBL/GenBank/DDBJ databases">
        <title>Draft genome sequence of Novosphingobium subterraneum DSM 12447.</title>
        <authorList>
            <person name="Gan H.M."/>
            <person name="Gan H.Y."/>
            <person name="Savka M.A."/>
        </authorList>
    </citation>
    <scope>NUCLEOTIDE SEQUENCE [LARGE SCALE GENOMIC DNA]</scope>
    <source>
        <strain evidence="2 3">DSM 12447</strain>
    </source>
</reference>
<comment type="caution">
    <text evidence="2">The sequence shown here is derived from an EMBL/GenBank/DDBJ whole genome shotgun (WGS) entry which is preliminary data.</text>
</comment>
<evidence type="ECO:0000313" key="3">
    <source>
        <dbReference type="Proteomes" id="UP000031338"/>
    </source>
</evidence>
<dbReference type="EMBL" id="JRVC01000037">
    <property type="protein sequence ID" value="KHS41669.1"/>
    <property type="molecule type" value="Genomic_DNA"/>
</dbReference>
<evidence type="ECO:0000259" key="1">
    <source>
        <dbReference type="Pfam" id="PF13524"/>
    </source>
</evidence>
<dbReference type="SUPFAM" id="SSF53756">
    <property type="entry name" value="UDP-Glycosyltransferase/glycogen phosphorylase"/>
    <property type="match status" value="1"/>
</dbReference>
<dbReference type="Proteomes" id="UP000031338">
    <property type="component" value="Unassembled WGS sequence"/>
</dbReference>
<accession>A0A0B8Z609</accession>